<protein>
    <submittedName>
        <fullName evidence="8">Predicted arabinose efflux permease, MFS family</fullName>
    </submittedName>
</protein>
<evidence type="ECO:0000259" key="7">
    <source>
        <dbReference type="PROSITE" id="PS50850"/>
    </source>
</evidence>
<dbReference type="OrthoDB" id="9812221at2"/>
<feature type="transmembrane region" description="Helical" evidence="6">
    <location>
        <begin position="66"/>
        <end position="87"/>
    </location>
</feature>
<name>A0A1H8IFF4_9RHOB</name>
<dbReference type="GO" id="GO:0005886">
    <property type="term" value="C:plasma membrane"/>
    <property type="evidence" value="ECO:0007669"/>
    <property type="project" value="UniProtKB-SubCell"/>
</dbReference>
<evidence type="ECO:0000256" key="1">
    <source>
        <dbReference type="ARBA" id="ARBA00004651"/>
    </source>
</evidence>
<dbReference type="EMBL" id="FODE01000012">
    <property type="protein sequence ID" value="SEN67015.1"/>
    <property type="molecule type" value="Genomic_DNA"/>
</dbReference>
<feature type="transmembrane region" description="Helical" evidence="6">
    <location>
        <begin position="380"/>
        <end position="403"/>
    </location>
</feature>
<accession>A0A1H8IFF4</accession>
<evidence type="ECO:0000256" key="2">
    <source>
        <dbReference type="ARBA" id="ARBA00022475"/>
    </source>
</evidence>
<dbReference type="PANTHER" id="PTHR43124:SF3">
    <property type="entry name" value="CHLORAMPHENICOL EFFLUX PUMP RV0191"/>
    <property type="match status" value="1"/>
</dbReference>
<evidence type="ECO:0000256" key="6">
    <source>
        <dbReference type="SAM" id="Phobius"/>
    </source>
</evidence>
<dbReference type="InterPro" id="IPR036259">
    <property type="entry name" value="MFS_trans_sf"/>
</dbReference>
<feature type="transmembrane region" description="Helical" evidence="6">
    <location>
        <begin position="30"/>
        <end position="54"/>
    </location>
</feature>
<feature type="transmembrane region" description="Helical" evidence="6">
    <location>
        <begin position="123"/>
        <end position="144"/>
    </location>
</feature>
<dbReference type="Pfam" id="PF07690">
    <property type="entry name" value="MFS_1"/>
    <property type="match status" value="1"/>
</dbReference>
<dbReference type="SUPFAM" id="SSF103473">
    <property type="entry name" value="MFS general substrate transporter"/>
    <property type="match status" value="1"/>
</dbReference>
<feature type="domain" description="Major facilitator superfamily (MFS) profile" evidence="7">
    <location>
        <begin position="29"/>
        <end position="409"/>
    </location>
</feature>
<gene>
    <name evidence="8" type="ORF">SAMN04489859_101289</name>
</gene>
<feature type="transmembrane region" description="Helical" evidence="6">
    <location>
        <begin position="156"/>
        <end position="181"/>
    </location>
</feature>
<dbReference type="PROSITE" id="PS50850">
    <property type="entry name" value="MFS"/>
    <property type="match status" value="1"/>
</dbReference>
<dbReference type="Gene3D" id="1.20.1250.20">
    <property type="entry name" value="MFS general substrate transporter like domains"/>
    <property type="match status" value="1"/>
</dbReference>
<reference evidence="8 9" key="1">
    <citation type="submission" date="2016-10" db="EMBL/GenBank/DDBJ databases">
        <authorList>
            <person name="de Groot N.N."/>
        </authorList>
    </citation>
    <scope>NUCLEOTIDE SEQUENCE [LARGE SCALE GENOMIC DNA]</scope>
    <source>
        <strain evidence="8 9">DSM 8512</strain>
    </source>
</reference>
<keyword evidence="4 6" id="KW-1133">Transmembrane helix</keyword>
<organism evidence="8 9">
    <name type="scientific">Paracoccus alcaliphilus</name>
    <dbReference type="NCBI Taxonomy" id="34002"/>
    <lineage>
        <taxon>Bacteria</taxon>
        <taxon>Pseudomonadati</taxon>
        <taxon>Pseudomonadota</taxon>
        <taxon>Alphaproteobacteria</taxon>
        <taxon>Rhodobacterales</taxon>
        <taxon>Paracoccaceae</taxon>
        <taxon>Paracoccus</taxon>
    </lineage>
</organism>
<keyword evidence="5 6" id="KW-0472">Membrane</keyword>
<comment type="subcellular location">
    <subcellularLocation>
        <location evidence="1">Cell membrane</location>
        <topology evidence="1">Multi-pass membrane protein</topology>
    </subcellularLocation>
</comment>
<dbReference type="AlphaFoldDB" id="A0A1H8IFF4"/>
<feature type="transmembrane region" description="Helical" evidence="6">
    <location>
        <begin position="291"/>
        <end position="313"/>
    </location>
</feature>
<dbReference type="STRING" id="34002.SAMN04489859_101289"/>
<sequence length="420" mass="43766">MAELPDMRAGAVPAKGVEGMMDPVLRDRRIWVLMAAAMLTIMSNATITPALPGLQQMFAANPDAALMTRLLITAPSLLVAITAPIAGSITDRIGRIRPLCWGLVLFSVAGTAGLYLGSLEAILASRLALGLGVACIMTAQAALIGDYYEGPVRARLMGYQMAAVNLGGLIFVTAAGAMAAHDPRLPFAIYGLGLILILPALRCLHEPARTIHDGILGEPRAPAEPGWQLNVGLMAVAAGATFVMYYAVPTQLPYLMASVGLDQPQQAGLVLGATMLAAAVLSVASGPLRRWLGRVGTPVTGFMLLAAGFWGMAEAQTMVTQMSFAALNGAGLGLTMPAFVTTALNVTPAHRRGTVSGIITSAIFLGQFLSPLATQPLVTYLGYSGAFHVAAVSYVVLGALLFLTMRRQPGSVPAHPPRKG</sequence>
<evidence type="ECO:0000256" key="5">
    <source>
        <dbReference type="ARBA" id="ARBA00023136"/>
    </source>
</evidence>
<feature type="transmembrane region" description="Helical" evidence="6">
    <location>
        <begin position="353"/>
        <end position="374"/>
    </location>
</feature>
<evidence type="ECO:0000313" key="8">
    <source>
        <dbReference type="EMBL" id="SEN67015.1"/>
    </source>
</evidence>
<dbReference type="Proteomes" id="UP000199054">
    <property type="component" value="Unassembled WGS sequence"/>
</dbReference>
<proteinExistence type="predicted"/>
<dbReference type="GO" id="GO:0022857">
    <property type="term" value="F:transmembrane transporter activity"/>
    <property type="evidence" value="ECO:0007669"/>
    <property type="project" value="InterPro"/>
</dbReference>
<evidence type="ECO:0000313" key="9">
    <source>
        <dbReference type="Proteomes" id="UP000199054"/>
    </source>
</evidence>
<dbReference type="PANTHER" id="PTHR43124">
    <property type="entry name" value="PURINE EFFLUX PUMP PBUE"/>
    <property type="match status" value="1"/>
</dbReference>
<feature type="transmembrane region" description="Helical" evidence="6">
    <location>
        <begin position="267"/>
        <end position="284"/>
    </location>
</feature>
<dbReference type="CDD" id="cd17473">
    <property type="entry name" value="MFS_arabinose_efflux_permease_like"/>
    <property type="match status" value="1"/>
</dbReference>
<dbReference type="InterPro" id="IPR011701">
    <property type="entry name" value="MFS"/>
</dbReference>
<dbReference type="InterPro" id="IPR050189">
    <property type="entry name" value="MFS_Efflux_Transporters"/>
</dbReference>
<feature type="transmembrane region" description="Helical" evidence="6">
    <location>
        <begin position="99"/>
        <end position="117"/>
    </location>
</feature>
<keyword evidence="3 6" id="KW-0812">Transmembrane</keyword>
<evidence type="ECO:0000256" key="4">
    <source>
        <dbReference type="ARBA" id="ARBA00022989"/>
    </source>
</evidence>
<feature type="transmembrane region" description="Helical" evidence="6">
    <location>
        <begin position="187"/>
        <end position="205"/>
    </location>
</feature>
<feature type="transmembrane region" description="Helical" evidence="6">
    <location>
        <begin position="226"/>
        <end position="247"/>
    </location>
</feature>
<feature type="transmembrane region" description="Helical" evidence="6">
    <location>
        <begin position="325"/>
        <end position="346"/>
    </location>
</feature>
<keyword evidence="9" id="KW-1185">Reference proteome</keyword>
<dbReference type="InterPro" id="IPR020846">
    <property type="entry name" value="MFS_dom"/>
</dbReference>
<evidence type="ECO:0000256" key="3">
    <source>
        <dbReference type="ARBA" id="ARBA00022692"/>
    </source>
</evidence>
<keyword evidence="2" id="KW-1003">Cell membrane</keyword>